<evidence type="ECO:0000313" key="3">
    <source>
        <dbReference type="Proteomes" id="UP001357452"/>
    </source>
</evidence>
<dbReference type="RefSeq" id="WP_330974768.1">
    <property type="nucleotide sequence ID" value="NZ_JAZGLY010000004.1"/>
</dbReference>
<evidence type="ECO:0008006" key="4">
    <source>
        <dbReference type="Google" id="ProtNLM"/>
    </source>
</evidence>
<proteinExistence type="predicted"/>
<comment type="caution">
    <text evidence="2">The sequence shown here is derived from an EMBL/GenBank/DDBJ whole genome shotgun (WGS) entry which is preliminary data.</text>
</comment>
<dbReference type="Proteomes" id="UP001357452">
    <property type="component" value="Unassembled WGS sequence"/>
</dbReference>
<protein>
    <recommendedName>
        <fullName evidence="4">Tetratricopeptide repeat protein</fullName>
    </recommendedName>
</protein>
<reference evidence="2 3" key="1">
    <citation type="submission" date="2024-01" db="EMBL/GenBank/DDBJ databases">
        <title>Niabella digestum sp. nov., isolated from waste digestion system.</title>
        <authorList>
            <person name="Zhang L."/>
        </authorList>
    </citation>
    <scope>NUCLEOTIDE SEQUENCE [LARGE SCALE GENOMIC DNA]</scope>
    <source>
        <strain evidence="2 3">A18</strain>
    </source>
</reference>
<organism evidence="2 3">
    <name type="scientific">Niabella digestorum</name>
    <dbReference type="NCBI Taxonomy" id="3117701"/>
    <lineage>
        <taxon>Bacteria</taxon>
        <taxon>Pseudomonadati</taxon>
        <taxon>Bacteroidota</taxon>
        <taxon>Chitinophagia</taxon>
        <taxon>Chitinophagales</taxon>
        <taxon>Chitinophagaceae</taxon>
        <taxon>Niabella</taxon>
    </lineage>
</organism>
<keyword evidence="3" id="KW-1185">Reference proteome</keyword>
<keyword evidence="1" id="KW-0175">Coiled coil</keyword>
<accession>A0ABU7RH84</accession>
<gene>
    <name evidence="2" type="ORF">V2H41_08750</name>
</gene>
<dbReference type="EMBL" id="JAZGLY010000004">
    <property type="protein sequence ID" value="MEE6187360.1"/>
    <property type="molecule type" value="Genomic_DNA"/>
</dbReference>
<evidence type="ECO:0000256" key="1">
    <source>
        <dbReference type="SAM" id="Coils"/>
    </source>
</evidence>
<sequence length="523" mass="62415">MPKKPSDILFQLIRSLEKAEKRHFKLYITRSSGNEDLKIIKLFDILDKMSTYDEAVLLKKMKNVTKPQLANLKSHLYKEVLASLRLLKSNDSLDLQLNELFDTAHILYKKGLFFQSLRAIDKAKEVARNNQKYFFLPLILSLEKRIEALNVTDTFKSRIEALSEEANEANQKVDMITRLSNLSLQMYGFFIANGHARNEEEENKVKKFFRQSLPTGSAEQKGFYERLYYYQSYTWYAFIRQDFLMYYRYAQKWVDLFKEMPNMQRVETGHFIRGYHSLLNAHFDLRNYRELSRVLKEFEAFSQTKRVQDNENFTVQSFVYIASAKINFYNITGLCEQGLKVIPEIEQKLKEYELFLDKHRIMVITYKIAMLYYLSGDYSTSIDYLQRIINDSSDLRTDLQCYSRLMHLLAHYELGNLELMDSLTRSVFRYMSRMKNLTVIEEEMFRFLRNSFKFSTRQLRPEFENFLQKVKHLEGDRFQTRSFAYLDIISWLESKVEGRPMRDVIHDKYKKSKRSLDPSEETP</sequence>
<name>A0ABU7RH84_9BACT</name>
<feature type="coiled-coil region" evidence="1">
    <location>
        <begin position="152"/>
        <end position="179"/>
    </location>
</feature>
<evidence type="ECO:0000313" key="2">
    <source>
        <dbReference type="EMBL" id="MEE6187360.1"/>
    </source>
</evidence>